<keyword evidence="5" id="KW-0010">Activator</keyword>
<dbReference type="Gene3D" id="2.40.50.140">
    <property type="entry name" value="Nucleic acid-binding proteins"/>
    <property type="match status" value="1"/>
</dbReference>
<dbReference type="PANTHER" id="PTHR46565:SF20">
    <property type="entry name" value="COLD SHOCK DOMAIN-CONTAINING PROTEIN 4"/>
    <property type="match status" value="1"/>
</dbReference>
<name>A0A0H3ZSN5_VIBSP</name>
<evidence type="ECO:0000256" key="6">
    <source>
        <dbReference type="ARBA" id="ARBA00023163"/>
    </source>
</evidence>
<dbReference type="PIRSF" id="PIRSF002599">
    <property type="entry name" value="Cold_shock_A"/>
    <property type="match status" value="1"/>
</dbReference>
<dbReference type="Pfam" id="PF00313">
    <property type="entry name" value="CSD"/>
    <property type="match status" value="1"/>
</dbReference>
<dbReference type="EMBL" id="KP795538">
    <property type="protein sequence ID" value="AKN37482.1"/>
    <property type="molecule type" value="Genomic_DNA"/>
</dbReference>
<gene>
    <name evidence="9" type="ORF">Q8W42_24980</name>
</gene>
<evidence type="ECO:0000256" key="5">
    <source>
        <dbReference type="ARBA" id="ARBA00023159"/>
    </source>
</evidence>
<dbReference type="AlphaFoldDB" id="A0A0H3ZSN5"/>
<dbReference type="GO" id="GO:0005829">
    <property type="term" value="C:cytosol"/>
    <property type="evidence" value="ECO:0007669"/>
    <property type="project" value="UniProtKB-ARBA"/>
</dbReference>
<dbReference type="FunFam" id="2.40.50.140:FF:000006">
    <property type="entry name" value="Cold shock protein CspC"/>
    <property type="match status" value="1"/>
</dbReference>
<dbReference type="InterPro" id="IPR012340">
    <property type="entry name" value="NA-bd_OB-fold"/>
</dbReference>
<dbReference type="PRINTS" id="PR00050">
    <property type="entry name" value="COLDSHOCK"/>
</dbReference>
<dbReference type="Proteomes" id="UP001177935">
    <property type="component" value="Unassembled WGS sequence"/>
</dbReference>
<keyword evidence="2" id="KW-0963">Cytoplasm</keyword>
<protein>
    <submittedName>
        <fullName evidence="8">Cold shock protein CspA</fullName>
    </submittedName>
    <submittedName>
        <fullName evidence="9">Cold-shock protein</fullName>
    </submittedName>
</protein>
<dbReference type="PROSITE" id="PS51857">
    <property type="entry name" value="CSD_2"/>
    <property type="match status" value="1"/>
</dbReference>
<dbReference type="EMBL" id="JAUYVL010000028">
    <property type="protein sequence ID" value="MDP2503942.1"/>
    <property type="molecule type" value="Genomic_DNA"/>
</dbReference>
<evidence type="ECO:0000259" key="7">
    <source>
        <dbReference type="PROSITE" id="PS51857"/>
    </source>
</evidence>
<dbReference type="InterPro" id="IPR011129">
    <property type="entry name" value="CSD"/>
</dbReference>
<evidence type="ECO:0000313" key="9">
    <source>
        <dbReference type="EMBL" id="MDP2503942.1"/>
    </source>
</evidence>
<reference evidence="8" key="1">
    <citation type="journal article" date="2015" name="MBio">
        <title>Eco-Evolutionary Dynamics of Episomes among Ecologically Cohesive Bacterial Populations.</title>
        <authorList>
            <person name="Xue H."/>
            <person name="Cordero O.X."/>
            <person name="Camas F.M."/>
            <person name="Trimble W."/>
            <person name="Meyer F."/>
            <person name="Guglielmini J."/>
            <person name="Rocha E.P."/>
            <person name="Polz M.F."/>
        </authorList>
    </citation>
    <scope>NUCLEOTIDE SEQUENCE</scope>
    <source>
        <strain evidence="8">5S_214</strain>
    </source>
</reference>
<keyword evidence="3" id="KW-0805">Transcription regulation</keyword>
<keyword evidence="4" id="KW-0238">DNA-binding</keyword>
<evidence type="ECO:0000256" key="2">
    <source>
        <dbReference type="ARBA" id="ARBA00022490"/>
    </source>
</evidence>
<keyword evidence="6" id="KW-0804">Transcription</keyword>
<proteinExistence type="predicted"/>
<dbReference type="InterPro" id="IPR012156">
    <property type="entry name" value="Cold_shock_CspA"/>
</dbReference>
<dbReference type="GO" id="GO:0003677">
    <property type="term" value="F:DNA binding"/>
    <property type="evidence" value="ECO:0007669"/>
    <property type="project" value="UniProtKB-KW"/>
</dbReference>
<sequence>MSNKTTGSVKWFNETKGFGFLTQDNGGDDVFVHFNAIVSEGFKTLIEGQKVFFNVEQGQKGLQAADVVVA</sequence>
<evidence type="ECO:0000256" key="4">
    <source>
        <dbReference type="ARBA" id="ARBA00023125"/>
    </source>
</evidence>
<dbReference type="OrthoDB" id="9810590at2"/>
<accession>A0A0H3ZSN5</accession>
<comment type="subcellular location">
    <subcellularLocation>
        <location evidence="1">Cytoplasm</location>
    </subcellularLocation>
</comment>
<organism evidence="8">
    <name type="scientific">Vibrio splendidus</name>
    <dbReference type="NCBI Taxonomy" id="29497"/>
    <lineage>
        <taxon>Bacteria</taxon>
        <taxon>Pseudomonadati</taxon>
        <taxon>Pseudomonadota</taxon>
        <taxon>Gammaproteobacteria</taxon>
        <taxon>Vibrionales</taxon>
        <taxon>Vibrionaceae</taxon>
        <taxon>Vibrio</taxon>
    </lineage>
</organism>
<reference evidence="9" key="2">
    <citation type="submission" date="2023-07" db="EMBL/GenBank/DDBJ databases">
        <title>Genome content predicts the carbon catabolic preferences of heterotrophic bacteria.</title>
        <authorList>
            <person name="Gralka M."/>
        </authorList>
    </citation>
    <scope>NUCLEOTIDE SEQUENCE</scope>
    <source>
        <strain evidence="9">6E02</strain>
    </source>
</reference>
<dbReference type="CDD" id="cd04458">
    <property type="entry name" value="CSP_CDS"/>
    <property type="match status" value="1"/>
</dbReference>
<feature type="domain" description="CSD" evidence="7">
    <location>
        <begin position="4"/>
        <end position="69"/>
    </location>
</feature>
<evidence type="ECO:0000313" key="8">
    <source>
        <dbReference type="EMBL" id="AKN37482.1"/>
    </source>
</evidence>
<dbReference type="InterPro" id="IPR002059">
    <property type="entry name" value="CSP_DNA-bd"/>
</dbReference>
<dbReference type="SUPFAM" id="SSF50249">
    <property type="entry name" value="Nucleic acid-binding proteins"/>
    <property type="match status" value="1"/>
</dbReference>
<dbReference type="RefSeq" id="WP_076678506.1">
    <property type="nucleotide sequence ID" value="NZ_CAWMVP010000035.1"/>
</dbReference>
<dbReference type="PANTHER" id="PTHR46565">
    <property type="entry name" value="COLD SHOCK DOMAIN PROTEIN 2"/>
    <property type="match status" value="1"/>
</dbReference>
<dbReference type="SMART" id="SM00357">
    <property type="entry name" value="CSP"/>
    <property type="match status" value="1"/>
</dbReference>
<evidence type="ECO:0000256" key="1">
    <source>
        <dbReference type="ARBA" id="ARBA00004496"/>
    </source>
</evidence>
<evidence type="ECO:0000256" key="3">
    <source>
        <dbReference type="ARBA" id="ARBA00023015"/>
    </source>
</evidence>